<dbReference type="RefSeq" id="WP_003633778.1">
    <property type="nucleotide sequence ID" value="NZ_AZDF01000022.1"/>
</dbReference>
<dbReference type="EMBL" id="ACGP01000108">
    <property type="protein sequence ID" value="EEI24940.1"/>
    <property type="molecule type" value="Genomic_DNA"/>
</dbReference>
<keyword evidence="7" id="KW-1185">Reference proteome</keyword>
<name>C0XI89_LENH9</name>
<dbReference type="AlphaFoldDB" id="C0XI89"/>
<evidence type="ECO:0000313" key="6">
    <source>
        <dbReference type="EMBL" id="EEI24940.1"/>
    </source>
</evidence>
<evidence type="ECO:0000256" key="2">
    <source>
        <dbReference type="ARBA" id="ARBA00022448"/>
    </source>
</evidence>
<dbReference type="SMR" id="C0XI89"/>
<dbReference type="CDD" id="cd03230">
    <property type="entry name" value="ABC_DR_subfamily_A"/>
    <property type="match status" value="1"/>
</dbReference>
<dbReference type="PROSITE" id="PS50893">
    <property type="entry name" value="ABC_TRANSPORTER_2"/>
    <property type="match status" value="1"/>
</dbReference>
<keyword evidence="3" id="KW-0547">Nucleotide-binding</keyword>
<evidence type="ECO:0000256" key="4">
    <source>
        <dbReference type="ARBA" id="ARBA00022840"/>
    </source>
</evidence>
<dbReference type="SUPFAM" id="SSF52540">
    <property type="entry name" value="P-loop containing nucleoside triphosphate hydrolases"/>
    <property type="match status" value="1"/>
</dbReference>
<evidence type="ECO:0000256" key="3">
    <source>
        <dbReference type="ARBA" id="ARBA00022741"/>
    </source>
</evidence>
<evidence type="ECO:0000259" key="5">
    <source>
        <dbReference type="PROSITE" id="PS50893"/>
    </source>
</evidence>
<keyword evidence="4 6" id="KW-0067">ATP-binding</keyword>
<comment type="similarity">
    <text evidence="1">Belongs to the ABC transporter superfamily.</text>
</comment>
<organism evidence="6 7">
    <name type="scientific">Lentilactobacillus hilgardii (strain ATCC 8290 / DSM 20176 / CCUG 30140 / JCM 1155 / KCTC 3500 / NBRC 15886 / NCIMB 8040 / NRRL B-1843 / 9)</name>
    <dbReference type="NCBI Taxonomy" id="1423757"/>
    <lineage>
        <taxon>Bacteria</taxon>
        <taxon>Bacillati</taxon>
        <taxon>Bacillota</taxon>
        <taxon>Bacilli</taxon>
        <taxon>Lactobacillales</taxon>
        <taxon>Lactobacillaceae</taxon>
        <taxon>Lentilactobacillus</taxon>
    </lineage>
</organism>
<dbReference type="PATRIC" id="fig|1423757.3.peg.1074"/>
<dbReference type="HOGENOM" id="CLU_000604_1_2_9"/>
<dbReference type="Proteomes" id="UP000003752">
    <property type="component" value="Unassembled WGS sequence"/>
</dbReference>
<dbReference type="PANTHER" id="PTHR43335:SF4">
    <property type="entry name" value="ABC TRANSPORTER, ATP-BINDING PROTEIN"/>
    <property type="match status" value="1"/>
</dbReference>
<dbReference type="Pfam" id="PF00005">
    <property type="entry name" value="ABC_tran"/>
    <property type="match status" value="1"/>
</dbReference>
<reference evidence="6 7" key="1">
    <citation type="submission" date="2009-01" db="EMBL/GenBank/DDBJ databases">
        <authorList>
            <person name="Qin X."/>
            <person name="Bachman B."/>
            <person name="Battles P."/>
            <person name="Bell A."/>
            <person name="Bess C."/>
            <person name="Bickham C."/>
            <person name="Chaboub L."/>
            <person name="Chen D."/>
            <person name="Coyle M."/>
            <person name="Deiros D.R."/>
            <person name="Dinh H."/>
            <person name="Forbes L."/>
            <person name="Fowler G."/>
            <person name="Francisco L."/>
            <person name="Fu Q."/>
            <person name="Gubbala S."/>
            <person name="Hale W."/>
            <person name="Han Y."/>
            <person name="Hemphill L."/>
            <person name="Highlander S.K."/>
            <person name="Hirani K."/>
            <person name="Hogues M."/>
            <person name="Jackson L."/>
            <person name="Jakkamsetti A."/>
            <person name="Javaid M."/>
            <person name="Jiang H."/>
            <person name="Korchina V."/>
            <person name="Kovar C."/>
            <person name="Lara F."/>
            <person name="Lee S."/>
            <person name="Mata R."/>
            <person name="Mathew T."/>
            <person name="Moen C."/>
            <person name="Morales K."/>
            <person name="Munidasa M."/>
            <person name="Nazareth L."/>
            <person name="Ngo R."/>
            <person name="Nguyen L."/>
            <person name="Okwuonu G."/>
            <person name="Ongeri F."/>
            <person name="Patil S."/>
            <person name="Petrosino J."/>
            <person name="Pham C."/>
            <person name="Pham P."/>
            <person name="Pu L.-L."/>
            <person name="Puazo M."/>
            <person name="Raj R."/>
            <person name="Reid J."/>
            <person name="Rouhana J."/>
            <person name="Saada N."/>
            <person name="Shang Y."/>
            <person name="Simmons D."/>
            <person name="Thornton R."/>
            <person name="Warren J."/>
            <person name="Weissenberger G."/>
            <person name="Zhang J."/>
            <person name="Zhang L."/>
            <person name="Zhou C."/>
            <person name="Zhu D."/>
            <person name="Muzny D."/>
            <person name="Worley K."/>
            <person name="Gibbs R."/>
        </authorList>
    </citation>
    <scope>NUCLEOTIDE SEQUENCE [LARGE SCALE GENOMIC DNA]</scope>
    <source>
        <strain evidence="7">ATCC 8290 / DSM 20176 / CCUG 30140 / JCM 1155 / KCTC 3500 / NBRC 15886 / NCIMB 8040 / NRRL B-1843 / 9</strain>
    </source>
</reference>
<dbReference type="GO" id="GO:0016887">
    <property type="term" value="F:ATP hydrolysis activity"/>
    <property type="evidence" value="ECO:0007669"/>
    <property type="project" value="InterPro"/>
</dbReference>
<accession>C0XI89</accession>
<evidence type="ECO:0000256" key="1">
    <source>
        <dbReference type="ARBA" id="ARBA00005417"/>
    </source>
</evidence>
<evidence type="ECO:0000313" key="7">
    <source>
        <dbReference type="Proteomes" id="UP000003752"/>
    </source>
</evidence>
<dbReference type="Gene3D" id="3.40.50.300">
    <property type="entry name" value="P-loop containing nucleotide triphosphate hydrolases"/>
    <property type="match status" value="1"/>
</dbReference>
<dbReference type="InterPro" id="IPR003593">
    <property type="entry name" value="AAA+_ATPase"/>
</dbReference>
<dbReference type="InterPro" id="IPR027417">
    <property type="entry name" value="P-loop_NTPase"/>
</dbReference>
<gene>
    <name evidence="6" type="ORF">HMPREF0519_0950</name>
</gene>
<dbReference type="GO" id="GO:0005524">
    <property type="term" value="F:ATP binding"/>
    <property type="evidence" value="ECO:0007669"/>
    <property type="project" value="UniProtKB-KW"/>
</dbReference>
<keyword evidence="2" id="KW-0813">Transport</keyword>
<comment type="caution">
    <text evidence="6">The sequence shown here is derived from an EMBL/GenBank/DDBJ whole genome shotgun (WGS) entry which is preliminary data.</text>
</comment>
<sequence length="303" mass="33658">MDAITISHFQKSFGSKSILKDVTFSVPQGSIFGFAGENGVGKTTTMKMILGLLKSDHGQIIINGQQVRYGHSVTNRFIGYLPDVPAFYPYMTARQYLQLTAAVSGMASSQVDRQVTSVLKLVQLKDDRTKISGYSRGMKQRLGMAVAMLNQPDILICDEPTSALDPLGRKAFLDILASLSGKTTVIFSSHILSDIERVCDRVAILHDGRIQVLGKISTLTQNHAKRSFQIEFVDSTDLERFLIQTDLPKESDKQTRTMLTIQEQPGQSIGDDLLADLSKARIVPKRFQRFEPSLEDVFLEAIK</sequence>
<protein>
    <submittedName>
        <fullName evidence="6">ABC transporter, ATP-binding protein</fullName>
    </submittedName>
</protein>
<feature type="domain" description="ABC transporter" evidence="5">
    <location>
        <begin position="4"/>
        <end position="232"/>
    </location>
</feature>
<proteinExistence type="inferred from homology"/>
<dbReference type="PANTHER" id="PTHR43335">
    <property type="entry name" value="ABC TRANSPORTER, ATP-BINDING PROTEIN"/>
    <property type="match status" value="1"/>
</dbReference>
<dbReference type="SMART" id="SM00382">
    <property type="entry name" value="AAA"/>
    <property type="match status" value="1"/>
</dbReference>
<dbReference type="InterPro" id="IPR003439">
    <property type="entry name" value="ABC_transporter-like_ATP-bd"/>
</dbReference>